<evidence type="ECO:0000313" key="3">
    <source>
        <dbReference type="Proteomes" id="UP000233551"/>
    </source>
</evidence>
<dbReference type="EMBL" id="PGOL01004775">
    <property type="protein sequence ID" value="PKI36583.1"/>
    <property type="molecule type" value="Genomic_DNA"/>
</dbReference>
<dbReference type="Proteomes" id="UP000233551">
    <property type="component" value="Unassembled WGS sequence"/>
</dbReference>
<gene>
    <name evidence="2" type="ORF">CRG98_043003</name>
</gene>
<proteinExistence type="predicted"/>
<evidence type="ECO:0000313" key="2">
    <source>
        <dbReference type="EMBL" id="PKI36583.1"/>
    </source>
</evidence>
<dbReference type="AlphaFoldDB" id="A0A2I0HY81"/>
<sequence>MATPSHMRLSRVPGKADTPKPRCMRHAHMCSDEIKIRRIFLNNPSANRFRTRHEPMQYRGQLAVNCTPPPAEKKKDDATLLEDLKDHIDEFIHLFMHGFVLQAEDAEGTNTILPPPAA</sequence>
<name>A0A2I0HY81_PUNGR</name>
<protein>
    <submittedName>
        <fullName evidence="2">Uncharacterized protein</fullName>
    </submittedName>
</protein>
<feature type="region of interest" description="Disordered" evidence="1">
    <location>
        <begin position="1"/>
        <end position="23"/>
    </location>
</feature>
<accession>A0A2I0HY81</accession>
<comment type="caution">
    <text evidence="2">The sequence shown here is derived from an EMBL/GenBank/DDBJ whole genome shotgun (WGS) entry which is preliminary data.</text>
</comment>
<keyword evidence="3" id="KW-1185">Reference proteome</keyword>
<evidence type="ECO:0000256" key="1">
    <source>
        <dbReference type="SAM" id="MobiDB-lite"/>
    </source>
</evidence>
<reference evidence="2 3" key="1">
    <citation type="submission" date="2017-11" db="EMBL/GenBank/DDBJ databases">
        <title>De-novo sequencing of pomegranate (Punica granatum L.) genome.</title>
        <authorList>
            <person name="Akparov Z."/>
            <person name="Amiraslanov A."/>
            <person name="Hajiyeva S."/>
            <person name="Abbasov M."/>
            <person name="Kaur K."/>
            <person name="Hamwieh A."/>
            <person name="Solovyev V."/>
            <person name="Salamov A."/>
            <person name="Braich B."/>
            <person name="Kosarev P."/>
            <person name="Mahmoud A."/>
            <person name="Hajiyev E."/>
            <person name="Babayeva S."/>
            <person name="Izzatullayeva V."/>
            <person name="Mammadov A."/>
            <person name="Mammadov A."/>
            <person name="Sharifova S."/>
            <person name="Ojaghi J."/>
            <person name="Eynullazada K."/>
            <person name="Bayramov B."/>
            <person name="Abdulazimova A."/>
            <person name="Shahmuradov I."/>
        </authorList>
    </citation>
    <scope>NUCLEOTIDE SEQUENCE [LARGE SCALE GENOMIC DNA]</scope>
    <source>
        <strain evidence="3">cv. AG2017</strain>
        <tissue evidence="2">Leaf</tissue>
    </source>
</reference>
<organism evidence="2 3">
    <name type="scientific">Punica granatum</name>
    <name type="common">Pomegranate</name>
    <dbReference type="NCBI Taxonomy" id="22663"/>
    <lineage>
        <taxon>Eukaryota</taxon>
        <taxon>Viridiplantae</taxon>
        <taxon>Streptophyta</taxon>
        <taxon>Embryophyta</taxon>
        <taxon>Tracheophyta</taxon>
        <taxon>Spermatophyta</taxon>
        <taxon>Magnoliopsida</taxon>
        <taxon>eudicotyledons</taxon>
        <taxon>Gunneridae</taxon>
        <taxon>Pentapetalae</taxon>
        <taxon>rosids</taxon>
        <taxon>malvids</taxon>
        <taxon>Myrtales</taxon>
        <taxon>Lythraceae</taxon>
        <taxon>Punica</taxon>
    </lineage>
</organism>